<dbReference type="Proteomes" id="UP001301958">
    <property type="component" value="Unassembled WGS sequence"/>
</dbReference>
<protein>
    <submittedName>
        <fullName evidence="1">Uncharacterized protein</fullName>
    </submittedName>
</protein>
<organism evidence="1 2">
    <name type="scientific">Podospora fimiseda</name>
    <dbReference type="NCBI Taxonomy" id="252190"/>
    <lineage>
        <taxon>Eukaryota</taxon>
        <taxon>Fungi</taxon>
        <taxon>Dikarya</taxon>
        <taxon>Ascomycota</taxon>
        <taxon>Pezizomycotina</taxon>
        <taxon>Sordariomycetes</taxon>
        <taxon>Sordariomycetidae</taxon>
        <taxon>Sordariales</taxon>
        <taxon>Podosporaceae</taxon>
        <taxon>Podospora</taxon>
    </lineage>
</organism>
<dbReference type="EMBL" id="MU865454">
    <property type="protein sequence ID" value="KAK4222785.1"/>
    <property type="molecule type" value="Genomic_DNA"/>
</dbReference>
<name>A0AAN6YRU6_9PEZI</name>
<reference evidence="1" key="1">
    <citation type="journal article" date="2023" name="Mol. Phylogenet. Evol.">
        <title>Genome-scale phylogeny and comparative genomics of the fungal order Sordariales.</title>
        <authorList>
            <person name="Hensen N."/>
            <person name="Bonometti L."/>
            <person name="Westerberg I."/>
            <person name="Brannstrom I.O."/>
            <person name="Guillou S."/>
            <person name="Cros-Aarteil S."/>
            <person name="Calhoun S."/>
            <person name="Haridas S."/>
            <person name="Kuo A."/>
            <person name="Mondo S."/>
            <person name="Pangilinan J."/>
            <person name="Riley R."/>
            <person name="LaButti K."/>
            <person name="Andreopoulos B."/>
            <person name="Lipzen A."/>
            <person name="Chen C."/>
            <person name="Yan M."/>
            <person name="Daum C."/>
            <person name="Ng V."/>
            <person name="Clum A."/>
            <person name="Steindorff A."/>
            <person name="Ohm R.A."/>
            <person name="Martin F."/>
            <person name="Silar P."/>
            <person name="Natvig D.O."/>
            <person name="Lalanne C."/>
            <person name="Gautier V."/>
            <person name="Ament-Velasquez S.L."/>
            <person name="Kruys A."/>
            <person name="Hutchinson M.I."/>
            <person name="Powell A.J."/>
            <person name="Barry K."/>
            <person name="Miller A.N."/>
            <person name="Grigoriev I.V."/>
            <person name="Debuchy R."/>
            <person name="Gladieux P."/>
            <person name="Hiltunen Thoren M."/>
            <person name="Johannesson H."/>
        </authorList>
    </citation>
    <scope>NUCLEOTIDE SEQUENCE</scope>
    <source>
        <strain evidence="1">CBS 990.96</strain>
    </source>
</reference>
<keyword evidence="2" id="KW-1185">Reference proteome</keyword>
<proteinExistence type="predicted"/>
<evidence type="ECO:0000313" key="2">
    <source>
        <dbReference type="Proteomes" id="UP001301958"/>
    </source>
</evidence>
<evidence type="ECO:0000313" key="1">
    <source>
        <dbReference type="EMBL" id="KAK4222785.1"/>
    </source>
</evidence>
<sequence length="282" mass="33153">MESQESREENRTPPYTVQQYRDLFLDYYTFLTKLHISPSQLKIPPPEGWNFPREFIGDKLTDLAYETMCHLPYLSPHNLPVDYKSELIDWTVALKSEFNDIIDYTRSNTEFWGEENELDENHFLPISVGHESGGVTLLLCPLNGGLYQDIVRMDGPHFMNIEQRFGEYKEMFKNLDMIPFPGKTLLDVCGKRYKPCRSRGPITEEEVLAQDPKEWIPTVLDTRYLKQVYRGYGWPLEFRREECFEYVEGLLKKMEERERGGWEDDRTEYGVMDLDNIGGSEA</sequence>
<gene>
    <name evidence="1" type="ORF">QBC38DRAFT_374402</name>
</gene>
<accession>A0AAN6YRU6</accession>
<dbReference type="AlphaFoldDB" id="A0AAN6YRU6"/>
<comment type="caution">
    <text evidence="1">The sequence shown here is derived from an EMBL/GenBank/DDBJ whole genome shotgun (WGS) entry which is preliminary data.</text>
</comment>
<reference evidence="1" key="2">
    <citation type="submission" date="2023-05" db="EMBL/GenBank/DDBJ databases">
        <authorList>
            <consortium name="Lawrence Berkeley National Laboratory"/>
            <person name="Steindorff A."/>
            <person name="Hensen N."/>
            <person name="Bonometti L."/>
            <person name="Westerberg I."/>
            <person name="Brannstrom I.O."/>
            <person name="Guillou S."/>
            <person name="Cros-Aarteil S."/>
            <person name="Calhoun S."/>
            <person name="Haridas S."/>
            <person name="Kuo A."/>
            <person name="Mondo S."/>
            <person name="Pangilinan J."/>
            <person name="Riley R."/>
            <person name="Labutti K."/>
            <person name="Andreopoulos B."/>
            <person name="Lipzen A."/>
            <person name="Chen C."/>
            <person name="Yanf M."/>
            <person name="Daum C."/>
            <person name="Ng V."/>
            <person name="Clum A."/>
            <person name="Ohm R."/>
            <person name="Martin F."/>
            <person name="Silar P."/>
            <person name="Natvig D."/>
            <person name="Lalanne C."/>
            <person name="Gautier V."/>
            <person name="Ament-Velasquez S.L."/>
            <person name="Kruys A."/>
            <person name="Hutchinson M.I."/>
            <person name="Powell A.J."/>
            <person name="Barry K."/>
            <person name="Miller A.N."/>
            <person name="Grigoriev I.V."/>
            <person name="Debuchy R."/>
            <person name="Gladieux P."/>
            <person name="Thoren M.H."/>
            <person name="Johannesson H."/>
        </authorList>
    </citation>
    <scope>NUCLEOTIDE SEQUENCE</scope>
    <source>
        <strain evidence="1">CBS 990.96</strain>
    </source>
</reference>